<dbReference type="InterPro" id="IPR000944">
    <property type="entry name" value="Tscrpt_reg_Rrf2"/>
</dbReference>
<dbReference type="PANTHER" id="PTHR33221:SF15">
    <property type="entry name" value="HTH-TYPE TRANSCRIPTIONAL REGULATOR YWGB-RELATED"/>
    <property type="match status" value="1"/>
</dbReference>
<dbReference type="AlphaFoldDB" id="D2R246"/>
<dbReference type="Pfam" id="PF02082">
    <property type="entry name" value="Rrf2"/>
    <property type="match status" value="1"/>
</dbReference>
<evidence type="ECO:0000313" key="2">
    <source>
        <dbReference type="Proteomes" id="UP000001887"/>
    </source>
</evidence>
<organism evidence="1 2">
    <name type="scientific">Pirellula staleyi (strain ATCC 27377 / DSM 6068 / ICPB 4128)</name>
    <name type="common">Pirella staleyi</name>
    <dbReference type="NCBI Taxonomy" id="530564"/>
    <lineage>
        <taxon>Bacteria</taxon>
        <taxon>Pseudomonadati</taxon>
        <taxon>Planctomycetota</taxon>
        <taxon>Planctomycetia</taxon>
        <taxon>Pirellulales</taxon>
        <taxon>Pirellulaceae</taxon>
        <taxon>Pirellula</taxon>
    </lineage>
</organism>
<dbReference type="PROSITE" id="PS01332">
    <property type="entry name" value="HTH_RRF2_1"/>
    <property type="match status" value="1"/>
</dbReference>
<proteinExistence type="predicted"/>
<protein>
    <submittedName>
        <fullName evidence="1">Transcriptional regulator, BadM/Rrf2 family</fullName>
    </submittedName>
</protein>
<dbReference type="Proteomes" id="UP000001887">
    <property type="component" value="Chromosome"/>
</dbReference>
<dbReference type="InterPro" id="IPR036388">
    <property type="entry name" value="WH-like_DNA-bd_sf"/>
</dbReference>
<dbReference type="PROSITE" id="PS51197">
    <property type="entry name" value="HTH_RRF2_2"/>
    <property type="match status" value="1"/>
</dbReference>
<dbReference type="STRING" id="530564.Psta_4003"/>
<name>D2R246_PIRSD</name>
<dbReference type="Gene3D" id="1.10.10.10">
    <property type="entry name" value="Winged helix-like DNA-binding domain superfamily/Winged helix DNA-binding domain"/>
    <property type="match status" value="1"/>
</dbReference>
<accession>D2R246</accession>
<dbReference type="PANTHER" id="PTHR33221">
    <property type="entry name" value="WINGED HELIX-TURN-HELIX TRANSCRIPTIONAL REGULATOR, RRF2 FAMILY"/>
    <property type="match status" value="1"/>
</dbReference>
<keyword evidence="2" id="KW-1185">Reference proteome</keyword>
<dbReference type="InterPro" id="IPR036390">
    <property type="entry name" value="WH_DNA-bd_sf"/>
</dbReference>
<dbReference type="KEGG" id="psl:Psta_4003"/>
<dbReference type="HOGENOM" id="CLU_107144_1_1_0"/>
<dbReference type="InterPro" id="IPR030489">
    <property type="entry name" value="TR_Rrf2-type_CS"/>
</dbReference>
<gene>
    <name evidence="1" type="ordered locus">Psta_4003</name>
</gene>
<dbReference type="eggNOG" id="COG1959">
    <property type="taxonomic scope" value="Bacteria"/>
</dbReference>
<dbReference type="EMBL" id="CP001848">
    <property type="protein sequence ID" value="ADB18657.1"/>
    <property type="molecule type" value="Genomic_DNA"/>
</dbReference>
<evidence type="ECO:0000313" key="1">
    <source>
        <dbReference type="EMBL" id="ADB18657.1"/>
    </source>
</evidence>
<dbReference type="OrthoDB" id="270199at2"/>
<dbReference type="SUPFAM" id="SSF46785">
    <property type="entry name" value="Winged helix' DNA-binding domain"/>
    <property type="match status" value="1"/>
</dbReference>
<dbReference type="GO" id="GO:0005829">
    <property type="term" value="C:cytosol"/>
    <property type="evidence" value="ECO:0007669"/>
    <property type="project" value="TreeGrafter"/>
</dbReference>
<reference evidence="1 2" key="1">
    <citation type="journal article" date="2009" name="Stand. Genomic Sci.">
        <title>Complete genome sequence of Pirellula staleyi type strain (ATCC 27377).</title>
        <authorList>
            <person name="Clum A."/>
            <person name="Tindall B.J."/>
            <person name="Sikorski J."/>
            <person name="Ivanova N."/>
            <person name="Mavrommatis K."/>
            <person name="Lucas S."/>
            <person name="Glavina del Rio T."/>
            <person name="Nolan M."/>
            <person name="Chen F."/>
            <person name="Tice H."/>
            <person name="Pitluck S."/>
            <person name="Cheng J.F."/>
            <person name="Chertkov O."/>
            <person name="Brettin T."/>
            <person name="Han C."/>
            <person name="Detter J.C."/>
            <person name="Kuske C."/>
            <person name="Bruce D."/>
            <person name="Goodwin L."/>
            <person name="Ovchinikova G."/>
            <person name="Pati A."/>
            <person name="Mikhailova N."/>
            <person name="Chen A."/>
            <person name="Palaniappan K."/>
            <person name="Land M."/>
            <person name="Hauser L."/>
            <person name="Chang Y.J."/>
            <person name="Jeffries C.D."/>
            <person name="Chain P."/>
            <person name="Rohde M."/>
            <person name="Goker M."/>
            <person name="Bristow J."/>
            <person name="Eisen J.A."/>
            <person name="Markowitz V."/>
            <person name="Hugenholtz P."/>
            <person name="Kyrpides N.C."/>
            <person name="Klenk H.P."/>
            <person name="Lapidus A."/>
        </authorList>
    </citation>
    <scope>NUCLEOTIDE SEQUENCE [LARGE SCALE GENOMIC DNA]</scope>
    <source>
        <strain evidence="2">ATCC 27377 / DSM 6068 / ICPB 4128</strain>
    </source>
</reference>
<dbReference type="GO" id="GO:0003700">
    <property type="term" value="F:DNA-binding transcription factor activity"/>
    <property type="evidence" value="ECO:0007669"/>
    <property type="project" value="TreeGrafter"/>
</dbReference>
<sequence length="152" mass="16063">MKLSRTVAYAVRATLQLAQLEAEGPVPCSRLASAGKMPERFLLQILRNLVTHGILRSTRGVDGGYSLVKPAGEISLLEVIEAIEGPYDSSLEMGEGLSIDSQTKLQDALNSVTSTTRNQLEAIKLAQLLKAPTLPDETPAATSAGDSSGQVS</sequence>
<dbReference type="NCBIfam" id="TIGR00738">
    <property type="entry name" value="rrf2_super"/>
    <property type="match status" value="1"/>
</dbReference>